<evidence type="ECO:0000313" key="3">
    <source>
        <dbReference type="EMBL" id="SET35567.1"/>
    </source>
</evidence>
<evidence type="ECO:0000313" key="2">
    <source>
        <dbReference type="EMBL" id="AHW61171.1"/>
    </source>
</evidence>
<sequence length="97" mass="11686">MTEEDHLLLNDLKRNTQQLFEKYNELEQKNKMLSKQVENLKQEIELMEHEKIELGRSYEQLKVANRILSERDENGEAKQKIDFLIREIDKCIALLNR</sequence>
<dbReference type="EMBL" id="FOHT01000011">
    <property type="protein sequence ID" value="SET35567.1"/>
    <property type="molecule type" value="Genomic_DNA"/>
</dbReference>
<reference evidence="3 5" key="2">
    <citation type="submission" date="2016-10" db="EMBL/GenBank/DDBJ databases">
        <authorList>
            <person name="de Groot N.N."/>
        </authorList>
    </citation>
    <scope>NUCLEOTIDE SEQUENCE [LARGE SCALE GENOMIC DNA]</scope>
    <source>
        <strain evidence="3 5">DSM 25947</strain>
    </source>
</reference>
<dbReference type="EMBL" id="CP007451">
    <property type="protein sequence ID" value="AHW61171.1"/>
    <property type="molecule type" value="Genomic_DNA"/>
</dbReference>
<dbReference type="STRING" id="1168034.FH5T_20300"/>
<dbReference type="KEGG" id="dori:FH5T_20300"/>
<evidence type="ECO:0000256" key="1">
    <source>
        <dbReference type="SAM" id="Coils"/>
    </source>
</evidence>
<evidence type="ECO:0008006" key="6">
    <source>
        <dbReference type="Google" id="ProtNLM"/>
    </source>
</evidence>
<dbReference type="OrthoDB" id="1467932at2"/>
<dbReference type="Proteomes" id="UP000181981">
    <property type="component" value="Unassembled WGS sequence"/>
</dbReference>
<dbReference type="Proteomes" id="UP000023772">
    <property type="component" value="Chromosome"/>
</dbReference>
<name>X5E3I7_9BACT</name>
<feature type="coiled-coil region" evidence="1">
    <location>
        <begin position="9"/>
        <end position="57"/>
    </location>
</feature>
<evidence type="ECO:0000313" key="5">
    <source>
        <dbReference type="Proteomes" id="UP000181981"/>
    </source>
</evidence>
<protein>
    <recommendedName>
        <fullName evidence="6">Cell division protein ZapB</fullName>
    </recommendedName>
</protein>
<dbReference type="AlphaFoldDB" id="X5E3I7"/>
<evidence type="ECO:0000313" key="4">
    <source>
        <dbReference type="Proteomes" id="UP000023772"/>
    </source>
</evidence>
<accession>X5E3I7</accession>
<reference evidence="2 4" key="1">
    <citation type="submission" date="2014-03" db="EMBL/GenBank/DDBJ databases">
        <title>Complete genome sequence of a deeply braunched marine Bacteroidia bacterium Draconibacterium orientale type strain FH5T.</title>
        <authorList>
            <person name="Li X."/>
            <person name="Wang X."/>
            <person name="Xie Z."/>
            <person name="Du Z."/>
            <person name="Chen G."/>
        </authorList>
    </citation>
    <scope>NUCLEOTIDE SEQUENCE [LARGE SCALE GENOMIC DNA]</scope>
    <source>
        <strain evidence="2 4">FH5</strain>
    </source>
</reference>
<proteinExistence type="predicted"/>
<organism evidence="3 5">
    <name type="scientific">Draconibacterium orientale</name>
    <dbReference type="NCBI Taxonomy" id="1168034"/>
    <lineage>
        <taxon>Bacteria</taxon>
        <taxon>Pseudomonadati</taxon>
        <taxon>Bacteroidota</taxon>
        <taxon>Bacteroidia</taxon>
        <taxon>Marinilabiliales</taxon>
        <taxon>Prolixibacteraceae</taxon>
        <taxon>Draconibacterium</taxon>
    </lineage>
</organism>
<dbReference type="HOGENOM" id="CLU_146561_0_0_10"/>
<keyword evidence="1" id="KW-0175">Coiled coil</keyword>
<gene>
    <name evidence="2" type="ORF">FH5T_20300</name>
    <name evidence="3" type="ORF">SAMN05444285_11156</name>
</gene>
<dbReference type="RefSeq" id="WP_038562568.1">
    <property type="nucleotide sequence ID" value="NZ_FOHT01000011.1"/>
</dbReference>
<keyword evidence="4" id="KW-1185">Reference proteome</keyword>